<name>A0A2A6B732_PRIPA</name>
<dbReference type="EnsemblMetazoa" id="PPA43839.1">
    <property type="protein sequence ID" value="PPA43839.1"/>
    <property type="gene ID" value="WBGene00282208"/>
</dbReference>
<protein>
    <submittedName>
        <fullName evidence="1">Uncharacterized protein</fullName>
    </submittedName>
</protein>
<proteinExistence type="predicted"/>
<gene>
    <name evidence="1" type="primary">WBGene00282208</name>
</gene>
<accession>A0A2A6B732</accession>
<organism evidence="1 2">
    <name type="scientific">Pristionchus pacificus</name>
    <name type="common">Parasitic nematode worm</name>
    <dbReference type="NCBI Taxonomy" id="54126"/>
    <lineage>
        <taxon>Eukaryota</taxon>
        <taxon>Metazoa</taxon>
        <taxon>Ecdysozoa</taxon>
        <taxon>Nematoda</taxon>
        <taxon>Chromadorea</taxon>
        <taxon>Rhabditida</taxon>
        <taxon>Rhabditina</taxon>
        <taxon>Diplogasteromorpha</taxon>
        <taxon>Diplogasteroidea</taxon>
        <taxon>Neodiplogasteridae</taxon>
        <taxon>Pristionchus</taxon>
    </lineage>
</organism>
<dbReference type="AlphaFoldDB" id="A0A2A6B732"/>
<evidence type="ECO:0000313" key="1">
    <source>
        <dbReference type="EnsemblMetazoa" id="PPA43839.1"/>
    </source>
</evidence>
<keyword evidence="2" id="KW-1185">Reference proteome</keyword>
<dbReference type="Proteomes" id="UP000005239">
    <property type="component" value="Unassembled WGS sequence"/>
</dbReference>
<reference evidence="2" key="1">
    <citation type="journal article" date="2008" name="Nat. Genet.">
        <title>The Pristionchus pacificus genome provides a unique perspective on nematode lifestyle and parasitism.</title>
        <authorList>
            <person name="Dieterich C."/>
            <person name="Clifton S.W."/>
            <person name="Schuster L.N."/>
            <person name="Chinwalla A."/>
            <person name="Delehaunty K."/>
            <person name="Dinkelacker I."/>
            <person name="Fulton L."/>
            <person name="Fulton R."/>
            <person name="Godfrey J."/>
            <person name="Minx P."/>
            <person name="Mitreva M."/>
            <person name="Roeseler W."/>
            <person name="Tian H."/>
            <person name="Witte H."/>
            <person name="Yang S.P."/>
            <person name="Wilson R.K."/>
            <person name="Sommer R.J."/>
        </authorList>
    </citation>
    <scope>NUCLEOTIDE SEQUENCE [LARGE SCALE GENOMIC DNA]</scope>
    <source>
        <strain evidence="2">PS312</strain>
    </source>
</reference>
<sequence length="69" mass="7547">MQSANAFVCSAQFFLSDCRKRTPQAVTAAPSLSVARGSSSSRRRSMYTLISASQCMCIIRANSMIYDSQ</sequence>
<evidence type="ECO:0000313" key="2">
    <source>
        <dbReference type="Proteomes" id="UP000005239"/>
    </source>
</evidence>
<accession>A0A8R1UYG6</accession>
<reference evidence="1" key="2">
    <citation type="submission" date="2022-06" db="UniProtKB">
        <authorList>
            <consortium name="EnsemblMetazoa"/>
        </authorList>
    </citation>
    <scope>IDENTIFICATION</scope>
    <source>
        <strain evidence="1">PS312</strain>
    </source>
</reference>